<organism evidence="1 2">
    <name type="scientific">Acetivibrio thermocellus AD2</name>
    <dbReference type="NCBI Taxonomy" id="1138384"/>
    <lineage>
        <taxon>Bacteria</taxon>
        <taxon>Bacillati</taxon>
        <taxon>Bacillota</taxon>
        <taxon>Clostridia</taxon>
        <taxon>Eubacteriales</taxon>
        <taxon>Oscillospiraceae</taxon>
        <taxon>Acetivibrio</taxon>
    </lineage>
</organism>
<dbReference type="AlphaFoldDB" id="A0AB36TE27"/>
<dbReference type="SUPFAM" id="SSF52980">
    <property type="entry name" value="Restriction endonuclease-like"/>
    <property type="match status" value="1"/>
</dbReference>
<dbReference type="InterPro" id="IPR011335">
    <property type="entry name" value="Restrct_endonuc-II-like"/>
</dbReference>
<accession>A0AB36TE27</accession>
<evidence type="ECO:0000313" key="1">
    <source>
        <dbReference type="EMBL" id="PFH02033.1"/>
    </source>
</evidence>
<dbReference type="Gene3D" id="3.40.50.10770">
    <property type="entry name" value="Hypothetical protein VC1899 like domain (Restriction endonuclease-like)"/>
    <property type="match status" value="1"/>
</dbReference>
<dbReference type="EMBL" id="PDBW01000001">
    <property type="protein sequence ID" value="PFH02033.1"/>
    <property type="molecule type" value="Genomic_DNA"/>
</dbReference>
<name>A0AB36TE27_ACETH</name>
<protein>
    <submittedName>
        <fullName evidence="1">Uncharacterized protein</fullName>
    </submittedName>
</protein>
<proteinExistence type="predicted"/>
<gene>
    <name evidence="1" type="ORF">M972_11795</name>
</gene>
<evidence type="ECO:0000313" key="2">
    <source>
        <dbReference type="Proteomes" id="UP000223596"/>
    </source>
</evidence>
<dbReference type="Proteomes" id="UP000223596">
    <property type="component" value="Unassembled WGS sequence"/>
</dbReference>
<dbReference type="RefSeq" id="WP_003521384.1">
    <property type="nucleotide sequence ID" value="NZ_CP013828.1"/>
</dbReference>
<sequence>MYNRVDYIVSLVGKNPMPSFITIFNYIEDNPKVFLIHTEKSEENIGTKKVAQNIKEVLIKKNSKLTIELEKCDKSNPGEINKVVKSIVEAIKKDVSERKKDEDEVILLLDYSSGTKAMSAIFYEQIVNFEDDIICTVVSYIDDKIIKLYSKIKNLNNVKIGDVFSGKNISIGDIVKLHGYKISSDFNRIGKDIDYIEEIHSNEIVFEKDNENSNKKGNKKSNNNQKFKVNGVAFLPSKGSLVLCFDSKESNYKKQKLELFEKKYYANKLGGDKSLFLFRGSFKNEEGKDYKDDLINEIVRLYDYDMRNRCYLIDSEESFEEYIKKYFKS</sequence>
<comment type="caution">
    <text evidence="1">The sequence shown here is derived from an EMBL/GenBank/DDBJ whole genome shotgun (WGS) entry which is preliminary data.</text>
</comment>
<reference evidence="1 2" key="1">
    <citation type="submission" date="2017-09" db="EMBL/GenBank/DDBJ databases">
        <title>Evaluation of Pacific Biosciences Sequencing Technology to Finishing C. thermocellum Genome Sequences.</title>
        <authorList>
            <person name="Brown S."/>
        </authorList>
    </citation>
    <scope>NUCLEOTIDE SEQUENCE [LARGE SCALE GENOMIC DNA]</scope>
    <source>
        <strain evidence="1 2">AD2</strain>
    </source>
</reference>